<keyword evidence="1" id="KW-0732">Signal</keyword>
<reference evidence="4 5" key="1">
    <citation type="submission" date="2021-07" db="EMBL/GenBank/DDBJ databases">
        <title>Whole Genome Sequence of Nocardia Iowensis.</title>
        <authorList>
            <person name="Lamm A."/>
            <person name="Collins-Fairclough A.M."/>
            <person name="Bunk B."/>
            <person name="Sproer C."/>
        </authorList>
    </citation>
    <scope>NUCLEOTIDE SEQUENCE [LARGE SCALE GENOMIC DNA]</scope>
    <source>
        <strain evidence="4 5">NRRL 5646</strain>
    </source>
</reference>
<accession>A0ABX8RSC8</accession>
<evidence type="ECO:0000259" key="2">
    <source>
        <dbReference type="Pfam" id="PF24088"/>
    </source>
</evidence>
<name>A0ABX8RSC8_NOCIO</name>
<evidence type="ECO:0008006" key="6">
    <source>
        <dbReference type="Google" id="ProtNLM"/>
    </source>
</evidence>
<feature type="domain" description="DUF7373" evidence="2">
    <location>
        <begin position="55"/>
        <end position="258"/>
    </location>
</feature>
<sequence length="407" mass="44642">MKRAFVLPIVALLAVGLTACGSSVSGTAQPAEVDIRKLDTGSYPTEPLNAHDDDYQPDFTSMPHVAAMRLADYVVPAYEIDPHLKYAQLPFEITRGLLPAELGNEGDMKPVAERNKLLFGLRTTGFDKKTSLITAGWPSKIAKNSTTISTIVMQFPDTERAVAAAAEFYDADFATYRDQNQPVPLSKYPAAHAHWRPGSSFLRVTLAHGPYVVAFLVSTNGPDLNALTALAEKSYDTQLPVLDQLKPVTEEELYQLPWDPDQLLSRALNPNKFERPDIGSQALYRVRGIVQHADDLSVATPRFRAMNADRFAVSDGTIVARTSDSAAAKRIVAERLMPAPVSHDTDPPPNVPDSACVENKRDPLDFGIKRFTCAVAYRQFAGFVTGNQLLDVHQRAAAQYAIFANSR</sequence>
<feature type="chain" id="PRO_5046445192" description="Secreted protein" evidence="1">
    <location>
        <begin position="31"/>
        <end position="407"/>
    </location>
</feature>
<dbReference type="RefSeq" id="WP_218473911.1">
    <property type="nucleotide sequence ID" value="NZ_BAABJN010000005.1"/>
</dbReference>
<feature type="domain" description="DUF7373" evidence="3">
    <location>
        <begin position="263"/>
        <end position="406"/>
    </location>
</feature>
<feature type="signal peptide" evidence="1">
    <location>
        <begin position="1"/>
        <end position="30"/>
    </location>
</feature>
<dbReference type="Proteomes" id="UP000694257">
    <property type="component" value="Chromosome"/>
</dbReference>
<protein>
    <recommendedName>
        <fullName evidence="6">Secreted protein</fullName>
    </recommendedName>
</protein>
<evidence type="ECO:0000313" key="4">
    <source>
        <dbReference type="EMBL" id="QXN92544.1"/>
    </source>
</evidence>
<dbReference type="Pfam" id="PF24088">
    <property type="entry name" value="DUF7373"/>
    <property type="match status" value="1"/>
</dbReference>
<dbReference type="Pfam" id="PF24092">
    <property type="entry name" value="DUF7373_C"/>
    <property type="match status" value="1"/>
</dbReference>
<dbReference type="EMBL" id="CP078145">
    <property type="protein sequence ID" value="QXN92544.1"/>
    <property type="molecule type" value="Genomic_DNA"/>
</dbReference>
<gene>
    <name evidence="4" type="ORF">KV110_05190</name>
</gene>
<keyword evidence="5" id="KW-1185">Reference proteome</keyword>
<dbReference type="InterPro" id="IPR056463">
    <property type="entry name" value="DUF7373_C"/>
</dbReference>
<proteinExistence type="predicted"/>
<evidence type="ECO:0000256" key="1">
    <source>
        <dbReference type="SAM" id="SignalP"/>
    </source>
</evidence>
<organism evidence="4 5">
    <name type="scientific">Nocardia iowensis</name>
    <dbReference type="NCBI Taxonomy" id="204891"/>
    <lineage>
        <taxon>Bacteria</taxon>
        <taxon>Bacillati</taxon>
        <taxon>Actinomycetota</taxon>
        <taxon>Actinomycetes</taxon>
        <taxon>Mycobacteriales</taxon>
        <taxon>Nocardiaceae</taxon>
        <taxon>Nocardia</taxon>
    </lineage>
</organism>
<evidence type="ECO:0000259" key="3">
    <source>
        <dbReference type="Pfam" id="PF24092"/>
    </source>
</evidence>
<dbReference type="PROSITE" id="PS51257">
    <property type="entry name" value="PROKAR_LIPOPROTEIN"/>
    <property type="match status" value="1"/>
</dbReference>
<evidence type="ECO:0000313" key="5">
    <source>
        <dbReference type="Proteomes" id="UP000694257"/>
    </source>
</evidence>
<dbReference type="InterPro" id="IPR055797">
    <property type="entry name" value="DUF7373"/>
</dbReference>